<reference evidence="2" key="1">
    <citation type="submission" date="2010-08" db="EMBL/GenBank/DDBJ databases">
        <authorList>
            <person name="Muzny D."/>
            <person name="Qin X."/>
            <person name="Buhay C."/>
            <person name="Dugan-Rocha S."/>
            <person name="Ding Y."/>
            <person name="Chen G."/>
            <person name="Hawes A."/>
            <person name="Holder M."/>
            <person name="Jhangiani S."/>
            <person name="Johnson A."/>
            <person name="Khan Z."/>
            <person name="Li Z."/>
            <person name="Liu W."/>
            <person name="Liu X."/>
            <person name="Perez L."/>
            <person name="Shen H."/>
            <person name="Wang Q."/>
            <person name="Watt J."/>
            <person name="Xi L."/>
            <person name="Xin Y."/>
            <person name="Zhou J."/>
            <person name="Deng J."/>
            <person name="Jiang H."/>
            <person name="Liu Y."/>
            <person name="Qu J."/>
            <person name="Song X.-Z."/>
            <person name="Zhang L."/>
            <person name="Villasana D."/>
            <person name="Johnson A."/>
            <person name="Liu J."/>
            <person name="Liyanage D."/>
            <person name="Lorensuhewa L."/>
            <person name="Robinson T."/>
            <person name="Song A."/>
            <person name="Song B.-B."/>
            <person name="Dinh H."/>
            <person name="Thornton R."/>
            <person name="Coyle M."/>
            <person name="Francisco L."/>
            <person name="Jackson L."/>
            <person name="Javaid M."/>
            <person name="Korchina V."/>
            <person name="Kovar C."/>
            <person name="Mata R."/>
            <person name="Mathew T."/>
            <person name="Ngo R."/>
            <person name="Nguyen L."/>
            <person name="Nguyen N."/>
            <person name="Okwuonu G."/>
            <person name="Ongeri F."/>
            <person name="Pham C."/>
            <person name="Simmons D."/>
            <person name="Wilczek-Boney K."/>
            <person name="Hale W."/>
            <person name="Jakkamsetti A."/>
            <person name="Pham P."/>
            <person name="Ruth R."/>
            <person name="San Lucas F."/>
            <person name="Warren J."/>
            <person name="Zhang J."/>
            <person name="Zhao Z."/>
            <person name="Zhou C."/>
            <person name="Zhu D."/>
            <person name="Lee S."/>
            <person name="Bess C."/>
            <person name="Blankenburg K."/>
            <person name="Forbes L."/>
            <person name="Fu Q."/>
            <person name="Gubbala S."/>
            <person name="Hirani K."/>
            <person name="Jayaseelan J.C."/>
            <person name="Lara F."/>
            <person name="Munidasa M."/>
            <person name="Palculict T."/>
            <person name="Patil S."/>
            <person name="Pu L.-L."/>
            <person name="Saada N."/>
            <person name="Tang L."/>
            <person name="Weissenberger G."/>
            <person name="Zhu Y."/>
            <person name="Hemphill L."/>
            <person name="Shang Y."/>
            <person name="Youmans B."/>
            <person name="Ayvaz T."/>
            <person name="Ross M."/>
            <person name="Santibanez J."/>
            <person name="Aqrawi P."/>
            <person name="Gross S."/>
            <person name="Joshi V."/>
            <person name="Fowler G."/>
            <person name="Nazareth L."/>
            <person name="Reid J."/>
            <person name="Worley K."/>
            <person name="Petrosino J."/>
            <person name="Highlander S."/>
            <person name="Gibbs R."/>
        </authorList>
    </citation>
    <scope>NUCLEOTIDE SEQUENCE [LARGE SCALE GENOMIC DNA]</scope>
    <source>
        <strain evidence="2">DSM 15272</strain>
    </source>
</reference>
<dbReference type="PANTHER" id="PTHR43317">
    <property type="entry name" value="THERMOSPERMINE SYNTHASE ACAULIS5"/>
    <property type="match status" value="1"/>
</dbReference>
<dbReference type="PANTHER" id="PTHR43317:SF3">
    <property type="entry name" value="BLR2883 PROTEIN"/>
    <property type="match status" value="1"/>
</dbReference>
<organism evidence="2 3">
    <name type="scientific">Aeromicrobium marinum DSM 15272</name>
    <dbReference type="NCBI Taxonomy" id="585531"/>
    <lineage>
        <taxon>Bacteria</taxon>
        <taxon>Bacillati</taxon>
        <taxon>Actinomycetota</taxon>
        <taxon>Actinomycetes</taxon>
        <taxon>Propionibacteriales</taxon>
        <taxon>Nocardioidaceae</taxon>
        <taxon>Aeromicrobium</taxon>
    </lineage>
</organism>
<gene>
    <name evidence="2" type="ORF">HMPREF0063_11375</name>
</gene>
<accession>E2SBG6</accession>
<evidence type="ECO:0008006" key="4">
    <source>
        <dbReference type="Google" id="ProtNLM"/>
    </source>
</evidence>
<protein>
    <recommendedName>
        <fullName evidence="4">Spermidine synthase</fullName>
    </recommendedName>
</protein>
<dbReference type="HOGENOM" id="CLU_101666_0_0_11"/>
<proteinExistence type="predicted"/>
<dbReference type="Gene3D" id="3.40.50.150">
    <property type="entry name" value="Vaccinia Virus protein VP39"/>
    <property type="match status" value="1"/>
</dbReference>
<evidence type="ECO:0000256" key="1">
    <source>
        <dbReference type="ARBA" id="ARBA00023115"/>
    </source>
</evidence>
<evidence type="ECO:0000313" key="2">
    <source>
        <dbReference type="EMBL" id="EFQ83712.1"/>
    </source>
</evidence>
<dbReference type="EMBL" id="ACLF03000004">
    <property type="protein sequence ID" value="EFQ83712.1"/>
    <property type="molecule type" value="Genomic_DNA"/>
</dbReference>
<dbReference type="RefSeq" id="WP_007078396.1">
    <property type="nucleotide sequence ID" value="NZ_CM001024.1"/>
</dbReference>
<dbReference type="GO" id="GO:0006596">
    <property type="term" value="P:polyamine biosynthetic process"/>
    <property type="evidence" value="ECO:0007669"/>
    <property type="project" value="UniProtKB-KW"/>
</dbReference>
<dbReference type="SUPFAM" id="SSF53335">
    <property type="entry name" value="S-adenosyl-L-methionine-dependent methyltransferases"/>
    <property type="match status" value="1"/>
</dbReference>
<dbReference type="Pfam" id="PF01564">
    <property type="entry name" value="Spermine_synth"/>
    <property type="match status" value="1"/>
</dbReference>
<comment type="caution">
    <text evidence="2">The sequence shown here is derived from an EMBL/GenBank/DDBJ whole genome shotgun (WGS) entry which is preliminary data.</text>
</comment>
<sequence>MGAQVRRRDDGALELRVGGVFVMDDVETGSERLLARAVLDAGARDVLVGGLGLGFTLAELLADPDLTRATVVELEPDLVAWMRDGTVPGAELLADPRCVVEVDDVRRAVTSRPARDLDAICLDVDNGPDFLVHETNAAVYGTDFVTTCADRLRDDGVLAVWSMADSPPLRSTLSAAFADVAVTEHPVRLQGRQESYWVFAARGPRRA</sequence>
<dbReference type="STRING" id="585531.HMPREF0063_11375"/>
<dbReference type="Proteomes" id="UP000003111">
    <property type="component" value="Unassembled WGS sequence"/>
</dbReference>
<dbReference type="AlphaFoldDB" id="E2SBG6"/>
<dbReference type="eggNOG" id="COG0421">
    <property type="taxonomic scope" value="Bacteria"/>
</dbReference>
<dbReference type="InterPro" id="IPR029063">
    <property type="entry name" value="SAM-dependent_MTases_sf"/>
</dbReference>
<keyword evidence="3" id="KW-1185">Reference proteome</keyword>
<name>E2SBG6_9ACTN</name>
<evidence type="ECO:0000313" key="3">
    <source>
        <dbReference type="Proteomes" id="UP000003111"/>
    </source>
</evidence>
<keyword evidence="1" id="KW-0620">Polyamine biosynthesis</keyword>